<dbReference type="PROSITE" id="PS51162">
    <property type="entry name" value="THYROGLOBULIN_1_2"/>
    <property type="match status" value="2"/>
</dbReference>
<evidence type="ECO:0000313" key="8">
    <source>
        <dbReference type="EMBL" id="CAH0404298.1"/>
    </source>
</evidence>
<dbReference type="PANTHER" id="PTHR12352:SF3">
    <property type="entry name" value="NIDOGEN-2"/>
    <property type="match status" value="1"/>
</dbReference>
<feature type="signal peptide" evidence="6">
    <location>
        <begin position="1"/>
        <end position="23"/>
    </location>
</feature>
<dbReference type="Pfam" id="PF00086">
    <property type="entry name" value="Thyroglobulin_1"/>
    <property type="match status" value="2"/>
</dbReference>
<evidence type="ECO:0000256" key="2">
    <source>
        <dbReference type="ARBA" id="ARBA00022525"/>
    </source>
</evidence>
<dbReference type="SMART" id="SM00211">
    <property type="entry name" value="TY"/>
    <property type="match status" value="2"/>
</dbReference>
<keyword evidence="2" id="KW-0964">Secreted</keyword>
<accession>A0ABN8BCW0</accession>
<feature type="domain" description="Thyroglobulin type-1" evidence="7">
    <location>
        <begin position="357"/>
        <end position="416"/>
    </location>
</feature>
<dbReference type="InterPro" id="IPR000716">
    <property type="entry name" value="Thyroglobulin_1"/>
</dbReference>
<dbReference type="Gene3D" id="4.10.800.10">
    <property type="entry name" value="Thyroglobulin type-1"/>
    <property type="match status" value="2"/>
</dbReference>
<protein>
    <recommendedName>
        <fullName evidence="7">Thyroglobulin type-1 domain-containing protein</fullName>
    </recommendedName>
</protein>
<reference evidence="8" key="1">
    <citation type="submission" date="2021-12" db="EMBL/GenBank/DDBJ databases">
        <authorList>
            <person name="King R."/>
        </authorList>
    </citation>
    <scope>NUCLEOTIDE SEQUENCE</scope>
</reference>
<comment type="caution">
    <text evidence="5">Lacks conserved residue(s) required for the propagation of feature annotation.</text>
</comment>
<keyword evidence="4 5" id="KW-1015">Disulfide bond</keyword>
<keyword evidence="3" id="KW-0677">Repeat</keyword>
<organism evidence="8 9">
    <name type="scientific">Chilo suppressalis</name>
    <name type="common">Asiatic rice borer moth</name>
    <dbReference type="NCBI Taxonomy" id="168631"/>
    <lineage>
        <taxon>Eukaryota</taxon>
        <taxon>Metazoa</taxon>
        <taxon>Ecdysozoa</taxon>
        <taxon>Arthropoda</taxon>
        <taxon>Hexapoda</taxon>
        <taxon>Insecta</taxon>
        <taxon>Pterygota</taxon>
        <taxon>Neoptera</taxon>
        <taxon>Endopterygota</taxon>
        <taxon>Lepidoptera</taxon>
        <taxon>Glossata</taxon>
        <taxon>Ditrysia</taxon>
        <taxon>Pyraloidea</taxon>
        <taxon>Crambidae</taxon>
        <taxon>Crambinae</taxon>
        <taxon>Chilo</taxon>
    </lineage>
</organism>
<dbReference type="InterPro" id="IPR036857">
    <property type="entry name" value="Thyroglobulin_1_sf"/>
</dbReference>
<keyword evidence="9" id="KW-1185">Reference proteome</keyword>
<evidence type="ECO:0000256" key="1">
    <source>
        <dbReference type="ARBA" id="ARBA00004613"/>
    </source>
</evidence>
<gene>
    <name evidence="8" type="ORF">CHILSU_LOCUS7621</name>
</gene>
<keyword evidence="6" id="KW-0732">Signal</keyword>
<sequence>MAKHYCLSIVLFISLTRIRDVSSDILCDAEFCPKFIEEQGCSNTSPNCGINNATHSGLSLPSPTLCNCCDFCLPLIGEGEHCSVGGPGLGTTIGRCGHGLTCVRSDDGNICKRMDTPCHRAQDDYDLRHSKGETGALEERPSCDGKGMYASFSCVPTQTCFCQSEEGKRIFGEVLYSGQSVKNVMHCGCSRFHEKITKSLRDSARYPIIGPRCTADGNYNPIQCIDKVCNCVDRVTGEIIEGTEGRRRRIDLDEQPLTDLECYDPQYDLFPQQSVGTPPFNYTTPCLNNIQARVELVRESEELGYNVNHASDWPVCLPDGTFGRVTLTRNRSRICVDERGRQIEDYEAFGNTDEYDSMDCKCAQTSLLMTSSTERPVCCKNGNFRRIQCRRGVCRCVDSDGRQMGREAADVTRLPCYTANWRTC</sequence>
<dbReference type="InterPro" id="IPR051950">
    <property type="entry name" value="Dev_reg/Prot_inhib"/>
</dbReference>
<dbReference type="SUPFAM" id="SSF57610">
    <property type="entry name" value="Thyroglobulin type-1 domain"/>
    <property type="match status" value="3"/>
</dbReference>
<feature type="chain" id="PRO_5045786999" description="Thyroglobulin type-1 domain-containing protein" evidence="6">
    <location>
        <begin position="24"/>
        <end position="424"/>
    </location>
</feature>
<proteinExistence type="predicted"/>
<name>A0ABN8BCW0_CHISP</name>
<evidence type="ECO:0000256" key="4">
    <source>
        <dbReference type="ARBA" id="ARBA00023157"/>
    </source>
</evidence>
<feature type="domain" description="Thyroglobulin type-1" evidence="7">
    <location>
        <begin position="186"/>
        <end position="262"/>
    </location>
</feature>
<evidence type="ECO:0000313" key="9">
    <source>
        <dbReference type="Proteomes" id="UP001153292"/>
    </source>
</evidence>
<feature type="disulfide bond" evidence="5">
    <location>
        <begin position="396"/>
        <end position="416"/>
    </location>
</feature>
<dbReference type="PANTHER" id="PTHR12352">
    <property type="entry name" value="SECRETED MODULAR CALCIUM-BINDING PROTEIN"/>
    <property type="match status" value="1"/>
</dbReference>
<evidence type="ECO:0000256" key="3">
    <source>
        <dbReference type="ARBA" id="ARBA00022737"/>
    </source>
</evidence>
<evidence type="ECO:0000256" key="5">
    <source>
        <dbReference type="PROSITE-ProRule" id="PRU00500"/>
    </source>
</evidence>
<dbReference type="Proteomes" id="UP001153292">
    <property type="component" value="Chromosome 28"/>
</dbReference>
<evidence type="ECO:0000256" key="6">
    <source>
        <dbReference type="SAM" id="SignalP"/>
    </source>
</evidence>
<dbReference type="EMBL" id="OU963921">
    <property type="protein sequence ID" value="CAH0404298.1"/>
    <property type="molecule type" value="Genomic_DNA"/>
</dbReference>
<comment type="subcellular location">
    <subcellularLocation>
        <location evidence="1">Secreted</location>
    </subcellularLocation>
</comment>
<evidence type="ECO:0000259" key="7">
    <source>
        <dbReference type="PROSITE" id="PS51162"/>
    </source>
</evidence>